<feature type="domain" description="Velvet" evidence="8">
    <location>
        <begin position="80"/>
        <end position="378"/>
    </location>
</feature>
<keyword evidence="2" id="KW-0749">Sporulation</keyword>
<dbReference type="GO" id="GO:0005634">
    <property type="term" value="C:nucleus"/>
    <property type="evidence" value="ECO:0007669"/>
    <property type="project" value="UniProtKB-SubCell"/>
</dbReference>
<dbReference type="PANTHER" id="PTHR33572:SF3">
    <property type="entry name" value="VELVET COMPLEX SUBUNIT B"/>
    <property type="match status" value="1"/>
</dbReference>
<evidence type="ECO:0000256" key="6">
    <source>
        <dbReference type="ARBA" id="ARBA00038045"/>
    </source>
</evidence>
<comment type="similarity">
    <text evidence="6">Belongs to the velvet family. VelB subfamily.</text>
</comment>
<evidence type="ECO:0000256" key="7">
    <source>
        <dbReference type="SAM" id="MobiDB-lite"/>
    </source>
</evidence>
<evidence type="ECO:0000313" key="10">
    <source>
        <dbReference type="Proteomes" id="UP001201980"/>
    </source>
</evidence>
<dbReference type="PANTHER" id="PTHR33572">
    <property type="entry name" value="SPORE DEVELOPMENT REGULATOR VOSA"/>
    <property type="match status" value="1"/>
</dbReference>
<evidence type="ECO:0000256" key="1">
    <source>
        <dbReference type="ARBA" id="ARBA00004123"/>
    </source>
</evidence>
<keyword evidence="3" id="KW-0805">Transcription regulation</keyword>
<evidence type="ECO:0000256" key="5">
    <source>
        <dbReference type="ARBA" id="ARBA00023242"/>
    </source>
</evidence>
<evidence type="ECO:0000256" key="2">
    <source>
        <dbReference type="ARBA" id="ARBA00022969"/>
    </source>
</evidence>
<dbReference type="InterPro" id="IPR037525">
    <property type="entry name" value="Velvet_dom"/>
</dbReference>
<protein>
    <recommendedName>
        <fullName evidence="8">Velvet domain-containing protein</fullName>
    </recommendedName>
</protein>
<evidence type="ECO:0000256" key="3">
    <source>
        <dbReference type="ARBA" id="ARBA00023015"/>
    </source>
</evidence>
<evidence type="ECO:0000256" key="4">
    <source>
        <dbReference type="ARBA" id="ARBA00023163"/>
    </source>
</evidence>
<organism evidence="9 10">
    <name type="scientific">Zalerion maritima</name>
    <dbReference type="NCBI Taxonomy" id="339359"/>
    <lineage>
        <taxon>Eukaryota</taxon>
        <taxon>Fungi</taxon>
        <taxon>Dikarya</taxon>
        <taxon>Ascomycota</taxon>
        <taxon>Pezizomycotina</taxon>
        <taxon>Sordariomycetes</taxon>
        <taxon>Lulworthiomycetidae</taxon>
        <taxon>Lulworthiales</taxon>
        <taxon>Lulworthiaceae</taxon>
        <taxon>Zalerion</taxon>
    </lineage>
</organism>
<dbReference type="EMBL" id="JAKWBI020000165">
    <property type="protein sequence ID" value="KAJ2900788.1"/>
    <property type="molecule type" value="Genomic_DNA"/>
</dbReference>
<comment type="caution">
    <text evidence="9">The sequence shown here is derived from an EMBL/GenBank/DDBJ whole genome shotgun (WGS) entry which is preliminary data.</text>
</comment>
<feature type="region of interest" description="Disordered" evidence="7">
    <location>
        <begin position="1"/>
        <end position="69"/>
    </location>
</feature>
<feature type="compositionally biased region" description="Low complexity" evidence="7">
    <location>
        <begin position="40"/>
        <end position="52"/>
    </location>
</feature>
<keyword evidence="5" id="KW-0539">Nucleus</keyword>
<comment type="subcellular location">
    <subcellularLocation>
        <location evidence="1">Nucleus</location>
    </subcellularLocation>
</comment>
<proteinExistence type="inferred from homology"/>
<accession>A0AAD5RPY1</accession>
<dbReference type="Proteomes" id="UP001201980">
    <property type="component" value="Unassembled WGS sequence"/>
</dbReference>
<keyword evidence="4" id="KW-0804">Transcription</keyword>
<name>A0AAD5RPY1_9PEZI</name>
<dbReference type="Gene3D" id="2.60.40.3960">
    <property type="entry name" value="Velvet domain"/>
    <property type="match status" value="2"/>
</dbReference>
<sequence length="392" mass="43052">MHPGQHLPGIGGQGGYAPQPPLPPMAPGYEPYPSHELSDQQAQPQGQPQRGQTPRDEEGRPTVISAETQRRLVPVSKVEERTGRKYTLDVVQQPRRARMCGFGDKDRRPITPPPCVRLIVMDPATGKEIDCNEIDHTMYVLNVDLWSEDAMKEVSLVRSSSPTPSISSTVPASYSSMTETNYAPLMPSNPGYPPQMPYGQPPPGYGYQVGQSPYQPSGYMPPAGASSYGPPQQYFPNHDPNFLASQGMYGRGYNDMSAMQHRGITPTPPSGMFTRNLIGSLACSAFRLCDQKDRIGVWFVVQDLSVRTEGHFRLRFSFVNVAPANPSEGMVHQGSVPVLASCFSDVFTVYSAKKFPGVWESTPLSKTFATQGIKIPIRKEGSNNKNNDDDAE</sequence>
<keyword evidence="10" id="KW-1185">Reference proteome</keyword>
<dbReference type="Pfam" id="PF11754">
    <property type="entry name" value="Velvet"/>
    <property type="match status" value="1"/>
</dbReference>
<dbReference type="AlphaFoldDB" id="A0AAD5RPY1"/>
<evidence type="ECO:0000259" key="8">
    <source>
        <dbReference type="PROSITE" id="PS51821"/>
    </source>
</evidence>
<evidence type="ECO:0000313" key="9">
    <source>
        <dbReference type="EMBL" id="KAJ2900788.1"/>
    </source>
</evidence>
<dbReference type="InterPro" id="IPR021740">
    <property type="entry name" value="Velvet"/>
</dbReference>
<dbReference type="InterPro" id="IPR038491">
    <property type="entry name" value="Velvet_dom_sf"/>
</dbReference>
<dbReference type="PROSITE" id="PS51821">
    <property type="entry name" value="VELVET"/>
    <property type="match status" value="1"/>
</dbReference>
<dbReference type="GO" id="GO:0030435">
    <property type="term" value="P:sporulation resulting in formation of a cellular spore"/>
    <property type="evidence" value="ECO:0007669"/>
    <property type="project" value="UniProtKB-KW"/>
</dbReference>
<gene>
    <name evidence="9" type="ORF">MKZ38_002226</name>
</gene>
<reference evidence="9" key="1">
    <citation type="submission" date="2022-07" db="EMBL/GenBank/DDBJ databases">
        <title>Draft genome sequence of Zalerion maritima ATCC 34329, a (micro)plastics degrading marine fungus.</title>
        <authorList>
            <person name="Paco A."/>
            <person name="Goncalves M.F.M."/>
            <person name="Rocha-Santos T.A.P."/>
            <person name="Alves A."/>
        </authorList>
    </citation>
    <scope>NUCLEOTIDE SEQUENCE</scope>
    <source>
        <strain evidence="9">ATCC 34329</strain>
    </source>
</reference>